<dbReference type="Gene3D" id="3.30.450.80">
    <property type="entry name" value="Transcription factor LuxR-like, autoinducer-binding domain"/>
    <property type="match status" value="1"/>
</dbReference>
<dbReference type="Proteomes" id="UP000443353">
    <property type="component" value="Unassembled WGS sequence"/>
</dbReference>
<dbReference type="SUPFAM" id="SSF46894">
    <property type="entry name" value="C-terminal effector domain of the bipartite response regulators"/>
    <property type="match status" value="1"/>
</dbReference>
<keyword evidence="3" id="KW-0804">Transcription</keyword>
<dbReference type="InterPro" id="IPR016032">
    <property type="entry name" value="Sig_transdc_resp-reg_C-effctor"/>
</dbReference>
<reference evidence="5 6" key="1">
    <citation type="submission" date="2019-12" db="EMBL/GenBank/DDBJ databases">
        <authorList>
            <person name="Li C."/>
            <person name="Zhao J."/>
        </authorList>
    </citation>
    <scope>NUCLEOTIDE SEQUENCE [LARGE SCALE GENOMIC DNA]</scope>
    <source>
        <strain evidence="5 6">NEAU-DD11</strain>
    </source>
</reference>
<keyword evidence="1" id="KW-0805">Transcription regulation</keyword>
<dbReference type="Pfam" id="PF03472">
    <property type="entry name" value="Autoind_bind"/>
    <property type="match status" value="1"/>
</dbReference>
<dbReference type="InterPro" id="IPR000792">
    <property type="entry name" value="Tscrpt_reg_LuxR_C"/>
</dbReference>
<evidence type="ECO:0000256" key="2">
    <source>
        <dbReference type="ARBA" id="ARBA00023125"/>
    </source>
</evidence>
<dbReference type="PANTHER" id="PTHR44688">
    <property type="entry name" value="DNA-BINDING TRANSCRIPTIONAL ACTIVATOR DEVR_DOSR"/>
    <property type="match status" value="1"/>
</dbReference>
<dbReference type="GO" id="GO:0006355">
    <property type="term" value="P:regulation of DNA-templated transcription"/>
    <property type="evidence" value="ECO:0007669"/>
    <property type="project" value="InterPro"/>
</dbReference>
<dbReference type="InterPro" id="IPR036693">
    <property type="entry name" value="TF_LuxR_autoind-bd_dom_sf"/>
</dbReference>
<evidence type="ECO:0000313" key="5">
    <source>
        <dbReference type="EMBL" id="MVW60445.1"/>
    </source>
</evidence>
<evidence type="ECO:0000259" key="4">
    <source>
        <dbReference type="PROSITE" id="PS50043"/>
    </source>
</evidence>
<dbReference type="InterPro" id="IPR005143">
    <property type="entry name" value="TF_LuxR_autoind-bd_dom"/>
</dbReference>
<evidence type="ECO:0000256" key="3">
    <source>
        <dbReference type="ARBA" id="ARBA00023163"/>
    </source>
</evidence>
<dbReference type="SUPFAM" id="SSF75516">
    <property type="entry name" value="Pheromone-binding domain of LuxR-like quorum-sensing transcription factors"/>
    <property type="match status" value="1"/>
</dbReference>
<dbReference type="InterPro" id="IPR036388">
    <property type="entry name" value="WH-like_DNA-bd_sf"/>
</dbReference>
<sequence length="263" mass="28965">MPISPHGCGMRAGSRWRILAAMNSPIEHRILALFSACQGIASRRGFMDDVYPLLQRILPHERFVCGIATVAPVAVLDVVDAGFPSEFVDGIVDGRGRIASPVIRRWLMDDAPVYFDEAARAAFVEPEDAAWLASFRRHGMRNMMAHGVKDLHGGATSYFCFAGVADGGEEKMRLLQLIVPHLHAALRTHYRLKVRAQEVELSSREREVLQLVCVGKTNEAIGTILGISPWTVKVHVRNFMAKLNVSTRGHAAAMAMKNGLVTI</sequence>
<organism evidence="5 6">
    <name type="scientific">Massilia cellulosiltytica</name>
    <dbReference type="NCBI Taxonomy" id="2683234"/>
    <lineage>
        <taxon>Bacteria</taxon>
        <taxon>Pseudomonadati</taxon>
        <taxon>Pseudomonadota</taxon>
        <taxon>Betaproteobacteria</taxon>
        <taxon>Burkholderiales</taxon>
        <taxon>Oxalobacteraceae</taxon>
        <taxon>Telluria group</taxon>
        <taxon>Massilia</taxon>
    </lineage>
</organism>
<dbReference type="PANTHER" id="PTHR44688:SF16">
    <property type="entry name" value="DNA-BINDING TRANSCRIPTIONAL ACTIVATOR DEVR_DOSR"/>
    <property type="match status" value="1"/>
</dbReference>
<keyword evidence="2" id="KW-0238">DNA-binding</keyword>
<dbReference type="Gene3D" id="1.10.10.10">
    <property type="entry name" value="Winged helix-like DNA-binding domain superfamily/Winged helix DNA-binding domain"/>
    <property type="match status" value="1"/>
</dbReference>
<evidence type="ECO:0000313" key="6">
    <source>
        <dbReference type="Proteomes" id="UP000443353"/>
    </source>
</evidence>
<dbReference type="PROSITE" id="PS50043">
    <property type="entry name" value="HTH_LUXR_2"/>
    <property type="match status" value="1"/>
</dbReference>
<dbReference type="PRINTS" id="PR00038">
    <property type="entry name" value="HTHLUXR"/>
</dbReference>
<gene>
    <name evidence="5" type="ORF">GPY61_10930</name>
</gene>
<dbReference type="SMART" id="SM00421">
    <property type="entry name" value="HTH_LUXR"/>
    <property type="match status" value="1"/>
</dbReference>
<name>A0A7X3FZ39_9BURK</name>
<proteinExistence type="predicted"/>
<dbReference type="GO" id="GO:0003677">
    <property type="term" value="F:DNA binding"/>
    <property type="evidence" value="ECO:0007669"/>
    <property type="project" value="UniProtKB-KW"/>
</dbReference>
<keyword evidence="6" id="KW-1185">Reference proteome</keyword>
<dbReference type="Pfam" id="PF00196">
    <property type="entry name" value="GerE"/>
    <property type="match status" value="1"/>
</dbReference>
<feature type="domain" description="HTH luxR-type" evidence="4">
    <location>
        <begin position="194"/>
        <end position="259"/>
    </location>
</feature>
<comment type="caution">
    <text evidence="5">The sequence shown here is derived from an EMBL/GenBank/DDBJ whole genome shotgun (WGS) entry which is preliminary data.</text>
</comment>
<dbReference type="CDD" id="cd06170">
    <property type="entry name" value="LuxR_C_like"/>
    <property type="match status" value="1"/>
</dbReference>
<protein>
    <recommendedName>
        <fullName evidence="4">HTH luxR-type domain-containing protein</fullName>
    </recommendedName>
</protein>
<evidence type="ECO:0000256" key="1">
    <source>
        <dbReference type="ARBA" id="ARBA00023015"/>
    </source>
</evidence>
<dbReference type="EMBL" id="WSES01000003">
    <property type="protein sequence ID" value="MVW60445.1"/>
    <property type="molecule type" value="Genomic_DNA"/>
</dbReference>
<dbReference type="AlphaFoldDB" id="A0A7X3FZ39"/>
<accession>A0A7X3FZ39</accession>